<sequence length="163" mass="17080">MKIIRRVAFLLGIAVLPASGHAQTTHNLTVSAEIVRGCRVAGGGPRNNFELGTLNFGVHPAVSRELATDAFVDGGIRFVCTGGARLTMRIDGGANPDARNTQRNLANGSARIAYQIFADAARTQAIGIGQPVEFRQVFGAVTLPGGAVPAGTYTDTLQITLSY</sequence>
<feature type="chain" id="PRO_5011756225" evidence="1">
    <location>
        <begin position="23"/>
        <end position="163"/>
    </location>
</feature>
<accession>A0A1I3DCB3</accession>
<feature type="signal peptide" evidence="1">
    <location>
        <begin position="1"/>
        <end position="22"/>
    </location>
</feature>
<protein>
    <submittedName>
        <fullName evidence="3">Spore coat protein U (SCPU) domain-containing protein</fullName>
    </submittedName>
</protein>
<dbReference type="PANTHER" id="PTHR37089:SF3">
    <property type="entry name" value="EXPORTED PROTEIN"/>
    <property type="match status" value="1"/>
</dbReference>
<feature type="domain" description="Spore coat protein U/FanG" evidence="2">
    <location>
        <begin position="25"/>
        <end position="160"/>
    </location>
</feature>
<organism evidence="3 4">
    <name type="scientific">Paraburkholderia megapolitana</name>
    <dbReference type="NCBI Taxonomy" id="420953"/>
    <lineage>
        <taxon>Bacteria</taxon>
        <taxon>Pseudomonadati</taxon>
        <taxon>Pseudomonadota</taxon>
        <taxon>Betaproteobacteria</taxon>
        <taxon>Burkholderiales</taxon>
        <taxon>Burkholderiaceae</taxon>
        <taxon>Paraburkholderia</taxon>
    </lineage>
</organism>
<dbReference type="InterPro" id="IPR007893">
    <property type="entry name" value="Spore_coat_U/FanG"/>
</dbReference>
<keyword evidence="3" id="KW-0167">Capsid protein</keyword>
<dbReference type="Pfam" id="PF05229">
    <property type="entry name" value="SCPU"/>
    <property type="match status" value="1"/>
</dbReference>
<dbReference type="OrthoDB" id="6506871at2"/>
<keyword evidence="4" id="KW-1185">Reference proteome</keyword>
<dbReference type="STRING" id="420953.SAMN05192543_101224"/>
<proteinExistence type="predicted"/>
<evidence type="ECO:0000259" key="2">
    <source>
        <dbReference type="Pfam" id="PF05229"/>
    </source>
</evidence>
<name>A0A1I3DCB3_9BURK</name>
<evidence type="ECO:0000313" key="3">
    <source>
        <dbReference type="EMBL" id="SFH84276.1"/>
    </source>
</evidence>
<keyword evidence="3" id="KW-0946">Virion</keyword>
<dbReference type="AlphaFoldDB" id="A0A1I3DCB3"/>
<dbReference type="Proteomes" id="UP000199548">
    <property type="component" value="Unassembled WGS sequence"/>
</dbReference>
<evidence type="ECO:0000256" key="1">
    <source>
        <dbReference type="SAM" id="SignalP"/>
    </source>
</evidence>
<keyword evidence="1" id="KW-0732">Signal</keyword>
<evidence type="ECO:0000313" key="4">
    <source>
        <dbReference type="Proteomes" id="UP000199548"/>
    </source>
</evidence>
<reference evidence="3 4" key="1">
    <citation type="submission" date="2016-10" db="EMBL/GenBank/DDBJ databases">
        <authorList>
            <person name="de Groot N.N."/>
        </authorList>
    </citation>
    <scope>NUCLEOTIDE SEQUENCE [LARGE SCALE GENOMIC DNA]</scope>
    <source>
        <strain evidence="3 4">LMG 23650</strain>
    </source>
</reference>
<dbReference type="InterPro" id="IPR053167">
    <property type="entry name" value="Spore_coat_component"/>
</dbReference>
<gene>
    <name evidence="3" type="ORF">SAMN05192543_101224</name>
</gene>
<dbReference type="EMBL" id="FOQU01000001">
    <property type="protein sequence ID" value="SFH84276.1"/>
    <property type="molecule type" value="Genomic_DNA"/>
</dbReference>
<dbReference type="SMART" id="SM00972">
    <property type="entry name" value="SCPU"/>
    <property type="match status" value="1"/>
</dbReference>
<dbReference type="PANTHER" id="PTHR37089">
    <property type="entry name" value="PROTEIN U-RELATED"/>
    <property type="match status" value="1"/>
</dbReference>
<dbReference type="RefSeq" id="WP_091006500.1">
    <property type="nucleotide sequence ID" value="NZ_CP041743.1"/>
</dbReference>